<proteinExistence type="inferred from homology"/>
<feature type="active site" description="Nucleophile; methyl group acceptor" evidence="8">
    <location>
        <position position="120"/>
    </location>
</feature>
<gene>
    <name evidence="11" type="ORF">NNL38_20555</name>
</gene>
<feature type="domain" description="Methylated-DNA-[protein]-cysteine S-methyltransferase DNA binding" evidence="9">
    <location>
        <begin position="69"/>
        <end position="148"/>
    </location>
</feature>
<evidence type="ECO:0000256" key="2">
    <source>
        <dbReference type="ARBA" id="ARBA00022490"/>
    </source>
</evidence>
<evidence type="ECO:0000256" key="8">
    <source>
        <dbReference type="HAMAP-Rule" id="MF_00772"/>
    </source>
</evidence>
<dbReference type="PROSITE" id="PS00374">
    <property type="entry name" value="MGMT"/>
    <property type="match status" value="1"/>
</dbReference>
<dbReference type="Gene3D" id="3.30.160.70">
    <property type="entry name" value="Methylated DNA-protein cysteine methyltransferase domain"/>
    <property type="match status" value="1"/>
</dbReference>
<dbReference type="InterPro" id="IPR023546">
    <property type="entry name" value="MGMT"/>
</dbReference>
<dbReference type="InterPro" id="IPR036217">
    <property type="entry name" value="MethylDNA_cys_MeTrfase_DNAb"/>
</dbReference>
<accession>A0ABY5GJW3</accession>
<evidence type="ECO:0000256" key="1">
    <source>
        <dbReference type="ARBA" id="ARBA00001286"/>
    </source>
</evidence>
<keyword evidence="5 8" id="KW-0227">DNA damage</keyword>
<evidence type="ECO:0000313" key="12">
    <source>
        <dbReference type="Proteomes" id="UP001057998"/>
    </source>
</evidence>
<comment type="miscellaneous">
    <text evidence="8">This enzyme catalyzes only one turnover and therefore is not strictly catalytic. According to one definition, an enzyme is a biocatalyst that acts repeatedly and over many reaction cycles.</text>
</comment>
<dbReference type="Pfam" id="PF01035">
    <property type="entry name" value="DNA_binding_1"/>
    <property type="match status" value="1"/>
</dbReference>
<dbReference type="CDD" id="cd06445">
    <property type="entry name" value="ATase"/>
    <property type="match status" value="1"/>
</dbReference>
<dbReference type="Pfam" id="PF02870">
    <property type="entry name" value="Methyltransf_1N"/>
    <property type="match status" value="1"/>
</dbReference>
<feature type="domain" description="Methylguanine DNA methyltransferase ribonuclease-like" evidence="10">
    <location>
        <begin position="6"/>
        <end position="64"/>
    </location>
</feature>
<comment type="similarity">
    <text evidence="8">Belongs to the MGMT family.</text>
</comment>
<evidence type="ECO:0000259" key="9">
    <source>
        <dbReference type="Pfam" id="PF01035"/>
    </source>
</evidence>
<keyword evidence="2 8" id="KW-0963">Cytoplasm</keyword>
<keyword evidence="12" id="KW-1185">Reference proteome</keyword>
<dbReference type="GO" id="GO:0032259">
    <property type="term" value="P:methylation"/>
    <property type="evidence" value="ECO:0007669"/>
    <property type="project" value="UniProtKB-KW"/>
</dbReference>
<dbReference type="InterPro" id="IPR008332">
    <property type="entry name" value="MethylG_MeTrfase_N"/>
</dbReference>
<dbReference type="PANTHER" id="PTHR10815">
    <property type="entry name" value="METHYLATED-DNA--PROTEIN-CYSTEINE METHYLTRANSFERASE"/>
    <property type="match status" value="1"/>
</dbReference>
<dbReference type="GO" id="GO:0003908">
    <property type="term" value="F:methylated-DNA-[protein]-cysteine S-methyltransferase activity"/>
    <property type="evidence" value="ECO:0007669"/>
    <property type="project" value="UniProtKB-EC"/>
</dbReference>
<keyword evidence="6 8" id="KW-0234">DNA repair</keyword>
<dbReference type="HAMAP" id="MF_00772">
    <property type="entry name" value="OGT"/>
    <property type="match status" value="1"/>
</dbReference>
<organism evidence="11 12">
    <name type="scientific">Photobacterium atrarenae</name>
    <dbReference type="NCBI Taxonomy" id="865757"/>
    <lineage>
        <taxon>Bacteria</taxon>
        <taxon>Pseudomonadati</taxon>
        <taxon>Pseudomonadota</taxon>
        <taxon>Gammaproteobacteria</taxon>
        <taxon>Vibrionales</taxon>
        <taxon>Vibrionaceae</taxon>
        <taxon>Photobacterium</taxon>
    </lineage>
</organism>
<dbReference type="SUPFAM" id="SSF53155">
    <property type="entry name" value="Methylated DNA-protein cysteine methyltransferase domain"/>
    <property type="match status" value="1"/>
</dbReference>
<dbReference type="Proteomes" id="UP001057998">
    <property type="component" value="Chromosome 2"/>
</dbReference>
<dbReference type="EC" id="2.1.1.63" evidence="8"/>
<evidence type="ECO:0000256" key="6">
    <source>
        <dbReference type="ARBA" id="ARBA00023204"/>
    </source>
</evidence>
<dbReference type="InterPro" id="IPR036388">
    <property type="entry name" value="WH-like_DNA-bd_sf"/>
</dbReference>
<name>A0ABY5GJW3_9GAMM</name>
<dbReference type="NCBIfam" id="TIGR00589">
    <property type="entry name" value="ogt"/>
    <property type="match status" value="1"/>
</dbReference>
<evidence type="ECO:0000256" key="3">
    <source>
        <dbReference type="ARBA" id="ARBA00022603"/>
    </source>
</evidence>
<evidence type="ECO:0000256" key="4">
    <source>
        <dbReference type="ARBA" id="ARBA00022679"/>
    </source>
</evidence>
<sequence length="152" mass="16452">MNNQHLDTPIGRLNIVANDEAVTAIEFDADPSAQQAPNTITRLCCAQLSDYFAGNRTDFDVPLNANGTAFQHQVWQALIDIPYGETCSYSAIAHRIDNPKAVRAVGAANGRNPIPVIVPCHRVIGSSGQLTGYAGGLDIKVWLIEHEKRISS</sequence>
<dbReference type="EMBL" id="CP101509">
    <property type="protein sequence ID" value="UTV29415.1"/>
    <property type="molecule type" value="Genomic_DNA"/>
</dbReference>
<evidence type="ECO:0000256" key="5">
    <source>
        <dbReference type="ARBA" id="ARBA00022763"/>
    </source>
</evidence>
<dbReference type="RefSeq" id="WP_255390731.1">
    <property type="nucleotide sequence ID" value="NZ_CP101509.1"/>
</dbReference>
<dbReference type="Gene3D" id="1.10.10.10">
    <property type="entry name" value="Winged helix-like DNA-binding domain superfamily/Winged helix DNA-binding domain"/>
    <property type="match status" value="1"/>
</dbReference>
<protein>
    <recommendedName>
        <fullName evidence="8">Methylated-DNA--protein-cysteine methyltransferase</fullName>
        <ecNumber evidence="8">2.1.1.63</ecNumber>
    </recommendedName>
    <alternativeName>
        <fullName evidence="8">6-O-methylguanine-DNA methyltransferase</fullName>
        <shortName evidence="8">MGMT</shortName>
    </alternativeName>
    <alternativeName>
        <fullName evidence="8">O-6-methylguanine-DNA-alkyltransferase</fullName>
    </alternativeName>
</protein>
<dbReference type="InterPro" id="IPR036631">
    <property type="entry name" value="MGMT_N_sf"/>
</dbReference>
<comment type="subcellular location">
    <subcellularLocation>
        <location evidence="8">Cytoplasm</location>
    </subcellularLocation>
</comment>
<keyword evidence="3 8" id="KW-0489">Methyltransferase</keyword>
<reference evidence="11" key="1">
    <citation type="submission" date="2022-07" db="EMBL/GenBank/DDBJ databases">
        <title>Genome sequencing of Photobacterium atrarenae GJH2-4.</title>
        <authorList>
            <person name="Park S.-J."/>
        </authorList>
    </citation>
    <scope>NUCLEOTIDE SEQUENCE</scope>
    <source>
        <strain evidence="11">GJH2-4</strain>
    </source>
</reference>
<comment type="catalytic activity">
    <reaction evidence="7 8">
        <text>a 6-O-methyl-2'-deoxyguanosine in DNA + L-cysteinyl-[protein] = S-methyl-L-cysteinyl-[protein] + a 2'-deoxyguanosine in DNA</text>
        <dbReference type="Rhea" id="RHEA:24000"/>
        <dbReference type="Rhea" id="RHEA-COMP:10131"/>
        <dbReference type="Rhea" id="RHEA-COMP:10132"/>
        <dbReference type="Rhea" id="RHEA-COMP:11367"/>
        <dbReference type="Rhea" id="RHEA-COMP:11368"/>
        <dbReference type="ChEBI" id="CHEBI:29950"/>
        <dbReference type="ChEBI" id="CHEBI:82612"/>
        <dbReference type="ChEBI" id="CHEBI:85445"/>
        <dbReference type="ChEBI" id="CHEBI:85448"/>
        <dbReference type="EC" id="2.1.1.63"/>
    </reaction>
</comment>
<keyword evidence="4 8" id="KW-0808">Transferase</keyword>
<evidence type="ECO:0000313" key="11">
    <source>
        <dbReference type="EMBL" id="UTV29415.1"/>
    </source>
</evidence>
<evidence type="ECO:0000256" key="7">
    <source>
        <dbReference type="ARBA" id="ARBA00049348"/>
    </source>
</evidence>
<dbReference type="SUPFAM" id="SSF46767">
    <property type="entry name" value="Methylated DNA-protein cysteine methyltransferase, C-terminal domain"/>
    <property type="match status" value="1"/>
</dbReference>
<dbReference type="InterPro" id="IPR001497">
    <property type="entry name" value="MethylDNA_cys_MeTrfase_AS"/>
</dbReference>
<dbReference type="InterPro" id="IPR014048">
    <property type="entry name" value="MethylDNA_cys_MeTrfase_DNA-bd"/>
</dbReference>
<dbReference type="PANTHER" id="PTHR10815:SF5">
    <property type="entry name" value="METHYLATED-DNA--PROTEIN-CYSTEINE METHYLTRANSFERASE"/>
    <property type="match status" value="1"/>
</dbReference>
<evidence type="ECO:0000259" key="10">
    <source>
        <dbReference type="Pfam" id="PF02870"/>
    </source>
</evidence>
<comment type="function">
    <text evidence="8">Involved in the cellular defense against the biological effects of O6-methylguanine (O6-MeG) and O4-methylthymine (O4-MeT) in DNA. Repairs the methylated nucleobase in DNA by stoichiometrically transferring the methyl group to a cysteine residue in the enzyme. This is a suicide reaction: the enzyme is irreversibly inactivated.</text>
</comment>
<comment type="catalytic activity">
    <reaction evidence="1 8">
        <text>a 4-O-methyl-thymidine in DNA + L-cysteinyl-[protein] = a thymidine in DNA + S-methyl-L-cysteinyl-[protein]</text>
        <dbReference type="Rhea" id="RHEA:53428"/>
        <dbReference type="Rhea" id="RHEA-COMP:10131"/>
        <dbReference type="Rhea" id="RHEA-COMP:10132"/>
        <dbReference type="Rhea" id="RHEA-COMP:13555"/>
        <dbReference type="Rhea" id="RHEA-COMP:13556"/>
        <dbReference type="ChEBI" id="CHEBI:29950"/>
        <dbReference type="ChEBI" id="CHEBI:82612"/>
        <dbReference type="ChEBI" id="CHEBI:137386"/>
        <dbReference type="ChEBI" id="CHEBI:137387"/>
        <dbReference type="EC" id="2.1.1.63"/>
    </reaction>
</comment>